<protein>
    <recommendedName>
        <fullName evidence="2">AAA+ ATPase domain-containing protein</fullName>
    </recommendedName>
</protein>
<organism evidence="1">
    <name type="scientific">marine sediment metagenome</name>
    <dbReference type="NCBI Taxonomy" id="412755"/>
    <lineage>
        <taxon>unclassified sequences</taxon>
        <taxon>metagenomes</taxon>
        <taxon>ecological metagenomes</taxon>
    </lineage>
</organism>
<dbReference type="InterPro" id="IPR027417">
    <property type="entry name" value="P-loop_NTPase"/>
</dbReference>
<comment type="caution">
    <text evidence="1">The sequence shown here is derived from an EMBL/GenBank/DDBJ whole genome shotgun (WGS) entry which is preliminary data.</text>
</comment>
<dbReference type="Gene3D" id="3.40.50.300">
    <property type="entry name" value="P-loop containing nucleotide triphosphate hydrolases"/>
    <property type="match status" value="1"/>
</dbReference>
<dbReference type="AlphaFoldDB" id="A0A0F9VUT5"/>
<gene>
    <name evidence="1" type="ORF">LCGC14_0440040</name>
</gene>
<reference evidence="1" key="1">
    <citation type="journal article" date="2015" name="Nature">
        <title>Complex archaea that bridge the gap between prokaryotes and eukaryotes.</title>
        <authorList>
            <person name="Spang A."/>
            <person name="Saw J.H."/>
            <person name="Jorgensen S.L."/>
            <person name="Zaremba-Niedzwiedzka K."/>
            <person name="Martijn J."/>
            <person name="Lind A.E."/>
            <person name="van Eijk R."/>
            <person name="Schleper C."/>
            <person name="Guy L."/>
            <person name="Ettema T.J."/>
        </authorList>
    </citation>
    <scope>NUCLEOTIDE SEQUENCE</scope>
</reference>
<name>A0A0F9VUT5_9ZZZZ</name>
<evidence type="ECO:0000313" key="1">
    <source>
        <dbReference type="EMBL" id="KKN69508.1"/>
    </source>
</evidence>
<accession>A0A0F9VUT5</accession>
<evidence type="ECO:0008006" key="2">
    <source>
        <dbReference type="Google" id="ProtNLM"/>
    </source>
</evidence>
<dbReference type="SUPFAM" id="SSF52540">
    <property type="entry name" value="P-loop containing nucleoside triphosphate hydrolases"/>
    <property type="match status" value="1"/>
</dbReference>
<proteinExistence type="predicted"/>
<dbReference type="EMBL" id="LAZR01000424">
    <property type="protein sequence ID" value="KKN69508.1"/>
    <property type="molecule type" value="Genomic_DNA"/>
</dbReference>
<sequence>MLRRGSMDFLKEFVTSAREARSKDANEAETRHKLIDTVVHDILSWPKNRVSVEEYIKPGFADYVLKKANGNDLLFIEAKRTGFYFELPKPHNEAETSCFKSIAQLHTDTNIKEAMTQVRNYCMDSGCEFGAITNGYEWIFFKVFEKGKRWDALQAFVIRGPEYFRDENTSALNALSFISVTERASLIELLTSAPPKDREVFYAKERIPSYSHAINANRLAAFLRPIASRLFGVIGDGQTEFMQKCYVSERDYSHAADGMQSMIQDSLTPYFEDYGVSQLDDTGKGGSLGGRITKNLKHDRGGEVLVLFGGKGAGKSTFIKRLLQHSPPRWLKDHSQIAIIDLLKVPEDHSAVRLAIWEGLVKSLDTEKLLDAPRETLISELFSDRFDTASKQELAGLSKASEGYNTKLNALVSSWKMDHAYCAQRLCDYWGKQGRGVIVVVDNTDQFTGNLQDFCFSVAQEICEKLSCITLISMREERFHNSKIHGVLDAFQNSGFHISSPKPSSVFIKRLDYTVSLLRDPNRRRELTQSSDEALIRDACMYLEIISKAFKYSGSPLNQFLTACGHGDIRLSLDLFRSFLLSGYTNVEEMLNAGQWTFLIHQVVKPVMIPTRYFYDEKLSDIPNIFQLRDGRQASHFTALRILRRLTKGTDGGNPKLYDVAVLKAEFSEKFRMVKDLELNLDALLKHGFVEANNRVDTYDDSVDRIKITSYGQYMLEKLANSFTYIDLVCIDCGCFDQKTSNYLVTAANSEYQMFTGGRRKDRVDVRLDRVEAFLNYLSLEERRENEEFELGIRDKDFFTSKILAEFKSDKARISASAAKQAQKRTGRP</sequence>